<dbReference type="InterPro" id="IPR002110">
    <property type="entry name" value="Ankyrin_rpt"/>
</dbReference>
<evidence type="ECO:0000313" key="2">
    <source>
        <dbReference type="Proteomes" id="UP001527925"/>
    </source>
</evidence>
<organism evidence="1 2">
    <name type="scientific">Polyrhizophydium stewartii</name>
    <dbReference type="NCBI Taxonomy" id="2732419"/>
    <lineage>
        <taxon>Eukaryota</taxon>
        <taxon>Fungi</taxon>
        <taxon>Fungi incertae sedis</taxon>
        <taxon>Chytridiomycota</taxon>
        <taxon>Chytridiomycota incertae sedis</taxon>
        <taxon>Chytridiomycetes</taxon>
        <taxon>Rhizophydiales</taxon>
        <taxon>Rhizophydiales incertae sedis</taxon>
        <taxon>Polyrhizophydium</taxon>
    </lineage>
</organism>
<evidence type="ECO:0008006" key="3">
    <source>
        <dbReference type="Google" id="ProtNLM"/>
    </source>
</evidence>
<dbReference type="Gene3D" id="1.25.40.20">
    <property type="entry name" value="Ankyrin repeat-containing domain"/>
    <property type="match status" value="1"/>
</dbReference>
<dbReference type="Proteomes" id="UP001527925">
    <property type="component" value="Unassembled WGS sequence"/>
</dbReference>
<comment type="caution">
    <text evidence="1">The sequence shown here is derived from an EMBL/GenBank/DDBJ whole genome shotgun (WGS) entry which is preliminary data.</text>
</comment>
<keyword evidence="2" id="KW-1185">Reference proteome</keyword>
<dbReference type="InterPro" id="IPR052050">
    <property type="entry name" value="SecEffector_AnkRepeat"/>
</dbReference>
<dbReference type="Pfam" id="PF12796">
    <property type="entry name" value="Ank_2"/>
    <property type="match status" value="1"/>
</dbReference>
<evidence type="ECO:0000313" key="1">
    <source>
        <dbReference type="EMBL" id="KAL2918452.1"/>
    </source>
</evidence>
<dbReference type="SUPFAM" id="SSF140860">
    <property type="entry name" value="Pseudo ankyrin repeat-like"/>
    <property type="match status" value="1"/>
</dbReference>
<accession>A0ABR4NFZ7</accession>
<reference evidence="1 2" key="1">
    <citation type="submission" date="2023-09" db="EMBL/GenBank/DDBJ databases">
        <title>Pangenome analysis of Batrachochytrium dendrobatidis and related Chytrids.</title>
        <authorList>
            <person name="Yacoub M.N."/>
            <person name="Stajich J.E."/>
            <person name="James T.Y."/>
        </authorList>
    </citation>
    <scope>NUCLEOTIDE SEQUENCE [LARGE SCALE GENOMIC DNA]</scope>
    <source>
        <strain evidence="1 2">JEL0888</strain>
    </source>
</reference>
<sequence>MDILWRRRSARRLERLERHAPLAPGSSEWDRLPAELRKMVLEHAGPLTRLVCGCVDDVEALPDADKQRMWADALELDWRGQLRRLPAVEPDASALEAVRSQRLAERVGFIHTSAAARAALESLAASRFWPAPRPALHHRHSKAVEAHSYAVLRSLMNGRAAPTQISAPAIVAAARFGMLDALRLMHDRLPAGQWSTEVMDAAAASGHLAVVRFLHEHRTEGCTPAAMDAAAEHGHTGIVSFLLGNRREGCTRAALVLAARNGHAEIVALLLERAPRADWDLAFVVGEAAWSRHAHVCRVLFDFCEARGIVVDDDDDGVDGRHHE</sequence>
<proteinExistence type="predicted"/>
<dbReference type="PANTHER" id="PTHR46586">
    <property type="entry name" value="ANKYRIN REPEAT-CONTAINING PROTEIN"/>
    <property type="match status" value="1"/>
</dbReference>
<protein>
    <recommendedName>
        <fullName evidence="3">Ankyrin repeat domain containing protein</fullName>
    </recommendedName>
</protein>
<name>A0ABR4NFZ7_9FUNG</name>
<dbReference type="EMBL" id="JADGIZ020000006">
    <property type="protein sequence ID" value="KAL2918452.1"/>
    <property type="molecule type" value="Genomic_DNA"/>
</dbReference>
<dbReference type="PANTHER" id="PTHR46586:SF3">
    <property type="entry name" value="ANKYRIN REPEAT-CONTAINING PROTEIN"/>
    <property type="match status" value="1"/>
</dbReference>
<gene>
    <name evidence="1" type="ORF">HK105_201853</name>
</gene>
<dbReference type="InterPro" id="IPR036770">
    <property type="entry name" value="Ankyrin_rpt-contain_sf"/>
</dbReference>